<dbReference type="AlphaFoldDB" id="A0A8S4S6V3"/>
<dbReference type="EMBL" id="CAKXAJ010025746">
    <property type="protein sequence ID" value="CAH2243500.1"/>
    <property type="molecule type" value="Genomic_DNA"/>
</dbReference>
<reference evidence="2" key="1">
    <citation type="submission" date="2022-03" db="EMBL/GenBank/DDBJ databases">
        <authorList>
            <person name="Lindestad O."/>
        </authorList>
    </citation>
    <scope>NUCLEOTIDE SEQUENCE</scope>
</reference>
<evidence type="ECO:0000256" key="1">
    <source>
        <dbReference type="SAM" id="Phobius"/>
    </source>
</evidence>
<keyword evidence="1" id="KW-0812">Transmembrane</keyword>
<keyword evidence="3" id="KW-1185">Reference proteome</keyword>
<feature type="transmembrane region" description="Helical" evidence="1">
    <location>
        <begin position="15"/>
        <end position="33"/>
    </location>
</feature>
<accession>A0A8S4S6V3</accession>
<dbReference type="Proteomes" id="UP000838756">
    <property type="component" value="Unassembled WGS sequence"/>
</dbReference>
<evidence type="ECO:0000313" key="3">
    <source>
        <dbReference type="Proteomes" id="UP000838756"/>
    </source>
</evidence>
<proteinExistence type="predicted"/>
<protein>
    <submittedName>
        <fullName evidence="2">Jg9396 protein</fullName>
    </submittedName>
</protein>
<organism evidence="2 3">
    <name type="scientific">Pararge aegeria aegeria</name>
    <dbReference type="NCBI Taxonomy" id="348720"/>
    <lineage>
        <taxon>Eukaryota</taxon>
        <taxon>Metazoa</taxon>
        <taxon>Ecdysozoa</taxon>
        <taxon>Arthropoda</taxon>
        <taxon>Hexapoda</taxon>
        <taxon>Insecta</taxon>
        <taxon>Pterygota</taxon>
        <taxon>Neoptera</taxon>
        <taxon>Endopterygota</taxon>
        <taxon>Lepidoptera</taxon>
        <taxon>Glossata</taxon>
        <taxon>Ditrysia</taxon>
        <taxon>Papilionoidea</taxon>
        <taxon>Nymphalidae</taxon>
        <taxon>Satyrinae</taxon>
        <taxon>Satyrini</taxon>
        <taxon>Parargina</taxon>
        <taxon>Pararge</taxon>
    </lineage>
</organism>
<sequence length="80" mass="9277">MMLHSQKNGHDHQKVMLFVICFTIRLPGVRLVMQRFGHSRFELIDPSLALPSAHSGAFHLPLPNKTLYRVVFSLKNFKEF</sequence>
<name>A0A8S4S6V3_9NEOP</name>
<gene>
    <name evidence="2" type="primary">jg9396</name>
    <name evidence="2" type="ORF">PAEG_LOCUS19628</name>
</gene>
<keyword evidence="1" id="KW-1133">Transmembrane helix</keyword>
<comment type="caution">
    <text evidence="2">The sequence shown here is derived from an EMBL/GenBank/DDBJ whole genome shotgun (WGS) entry which is preliminary data.</text>
</comment>
<evidence type="ECO:0000313" key="2">
    <source>
        <dbReference type="EMBL" id="CAH2243500.1"/>
    </source>
</evidence>
<keyword evidence="1" id="KW-0472">Membrane</keyword>